<feature type="domain" description="Putative collagen-binding" evidence="3">
    <location>
        <begin position="446"/>
        <end position="533"/>
    </location>
</feature>
<sequence length="540" mass="60867" precursor="true">MFRSLAALAVMVLVAPSLSAATVARYDVIDQSLSCEKELAQPLWDAQVYVDLTFPSGKQTTVEAFWDGGATWRFRYCPGELGVWKWTTRCEQQSSLSGKSGSFDCIEYFGDSPIYQHGPIRLSENRLFFQYDDGTPYFFLGDTAWNGVLKATDDDWGRYLTIRQQQQFTAIQFVSTQWRGGDKTIPDRVYYPTKPISVNAKEFQRLDKRVVAINQHGMVACPVVLWALLGSDPGNALPEKDAQRLAEYIKARWGAYNVIWMLSGDCPFKGDSAERWKRIGKNVFGDRQRLCTLHASGQNWILGKFADQPWYDFIGYQSGHGDGGSALQWHLAGPVKDAWNQSKNTRPIINLEPNYEAIPAYESKQKHDDQHVRRAAYWSLLISPPAGVTYGHNSIWIWNEKQGAAENHGSLRNVEPWTAGLKTPGTKSMTVLFDYFASGPRQKLRPNQQLLATQIGKKNRNHFVAAASTKDGDWSVVYMPVGGKLDLKADQLPDSSNARWFNPRTGEFGKPVSPQQEGSTLTFEAPSSEDWVLDLRRELP</sequence>
<dbReference type="PANTHER" id="PTHR37836:SF2">
    <property type="entry name" value="DUF4038 DOMAIN-CONTAINING PROTEIN"/>
    <property type="match status" value="1"/>
</dbReference>
<dbReference type="Pfam" id="PF16586">
    <property type="entry name" value="DUF5060"/>
    <property type="match status" value="1"/>
</dbReference>
<evidence type="ECO:0000259" key="4">
    <source>
        <dbReference type="Pfam" id="PF13204"/>
    </source>
</evidence>
<evidence type="ECO:0000313" key="6">
    <source>
        <dbReference type="EMBL" id="TWT38424.1"/>
    </source>
</evidence>
<dbReference type="Proteomes" id="UP000318878">
    <property type="component" value="Unassembled WGS sequence"/>
</dbReference>
<dbReference type="Gene3D" id="2.60.40.10">
    <property type="entry name" value="Immunoglobulins"/>
    <property type="match status" value="1"/>
</dbReference>
<evidence type="ECO:0000313" key="7">
    <source>
        <dbReference type="Proteomes" id="UP000318878"/>
    </source>
</evidence>
<evidence type="ECO:0000256" key="1">
    <source>
        <dbReference type="SAM" id="MobiDB-lite"/>
    </source>
</evidence>
<organism evidence="6 7">
    <name type="scientific">Blastopirellula retiformator</name>
    <dbReference type="NCBI Taxonomy" id="2527970"/>
    <lineage>
        <taxon>Bacteria</taxon>
        <taxon>Pseudomonadati</taxon>
        <taxon>Planctomycetota</taxon>
        <taxon>Planctomycetia</taxon>
        <taxon>Pirellulales</taxon>
        <taxon>Pirellulaceae</taxon>
        <taxon>Blastopirellula</taxon>
    </lineage>
</organism>
<feature type="domain" description="Apiosidase-like catalytic" evidence="4">
    <location>
        <begin position="123"/>
        <end position="438"/>
    </location>
</feature>
<feature type="chain" id="PRO_5022670105" evidence="2">
    <location>
        <begin position="21"/>
        <end position="540"/>
    </location>
</feature>
<reference evidence="6 7" key="1">
    <citation type="submission" date="2019-02" db="EMBL/GenBank/DDBJ databases">
        <title>Deep-cultivation of Planctomycetes and their phenomic and genomic characterization uncovers novel biology.</title>
        <authorList>
            <person name="Wiegand S."/>
            <person name="Jogler M."/>
            <person name="Boedeker C."/>
            <person name="Pinto D."/>
            <person name="Vollmers J."/>
            <person name="Rivas-Marin E."/>
            <person name="Kohn T."/>
            <person name="Peeters S.H."/>
            <person name="Heuer A."/>
            <person name="Rast P."/>
            <person name="Oberbeckmann S."/>
            <person name="Bunk B."/>
            <person name="Jeske O."/>
            <person name="Meyerdierks A."/>
            <person name="Storesund J.E."/>
            <person name="Kallscheuer N."/>
            <person name="Luecker S."/>
            <person name="Lage O.M."/>
            <person name="Pohl T."/>
            <person name="Merkel B.J."/>
            <person name="Hornburger P."/>
            <person name="Mueller R.-W."/>
            <person name="Bruemmer F."/>
            <person name="Labrenz M."/>
            <person name="Spormann A.M."/>
            <person name="Op Den Camp H."/>
            <person name="Overmann J."/>
            <person name="Amann R."/>
            <person name="Jetten M.S.M."/>
            <person name="Mascher T."/>
            <person name="Medema M.H."/>
            <person name="Devos D.P."/>
            <person name="Kaster A.-K."/>
            <person name="Ovreas L."/>
            <person name="Rohde M."/>
            <person name="Galperin M.Y."/>
            <person name="Jogler C."/>
        </authorList>
    </citation>
    <scope>NUCLEOTIDE SEQUENCE [LARGE SCALE GENOMIC DNA]</scope>
    <source>
        <strain evidence="6 7">Enr8</strain>
    </source>
</reference>
<name>A0A5C5VIF8_9BACT</name>
<evidence type="ECO:0000259" key="3">
    <source>
        <dbReference type="Pfam" id="PF12904"/>
    </source>
</evidence>
<accession>A0A5C5VIF8</accession>
<dbReference type="OrthoDB" id="59486at2"/>
<dbReference type="InterPro" id="IPR025277">
    <property type="entry name" value="Apiosidase-like_cat_dom"/>
</dbReference>
<dbReference type="InterPro" id="IPR032260">
    <property type="entry name" value="DUF5060"/>
</dbReference>
<gene>
    <name evidence="6" type="ORF">Enr8_01160</name>
</gene>
<protein>
    <submittedName>
        <fullName evidence="6">Putative endoglucanase</fullName>
    </submittedName>
</protein>
<dbReference type="Pfam" id="PF12904">
    <property type="entry name" value="Collagen_bind_2"/>
    <property type="match status" value="1"/>
</dbReference>
<evidence type="ECO:0000259" key="5">
    <source>
        <dbReference type="Pfam" id="PF16586"/>
    </source>
</evidence>
<dbReference type="InterPro" id="IPR024749">
    <property type="entry name" value="Collagen-bd_put"/>
</dbReference>
<dbReference type="RefSeq" id="WP_146428681.1">
    <property type="nucleotide sequence ID" value="NZ_SJPF01000001.1"/>
</dbReference>
<dbReference type="PANTHER" id="PTHR37836">
    <property type="entry name" value="LMO1036 PROTEIN"/>
    <property type="match status" value="1"/>
</dbReference>
<feature type="region of interest" description="Disordered" evidence="1">
    <location>
        <begin position="502"/>
        <end position="525"/>
    </location>
</feature>
<feature type="signal peptide" evidence="2">
    <location>
        <begin position="1"/>
        <end position="20"/>
    </location>
</feature>
<dbReference type="EMBL" id="SJPF01000001">
    <property type="protein sequence ID" value="TWT38424.1"/>
    <property type="molecule type" value="Genomic_DNA"/>
</dbReference>
<feature type="compositionally biased region" description="Polar residues" evidence="1">
    <location>
        <begin position="513"/>
        <end position="522"/>
    </location>
</feature>
<feature type="domain" description="DUF5060" evidence="5">
    <location>
        <begin position="22"/>
        <end position="90"/>
    </location>
</feature>
<dbReference type="Pfam" id="PF13204">
    <property type="entry name" value="Apiosidase"/>
    <property type="match status" value="1"/>
</dbReference>
<evidence type="ECO:0000256" key="2">
    <source>
        <dbReference type="SAM" id="SignalP"/>
    </source>
</evidence>
<dbReference type="Gene3D" id="3.20.20.80">
    <property type="entry name" value="Glycosidases"/>
    <property type="match status" value="1"/>
</dbReference>
<dbReference type="AlphaFoldDB" id="A0A5C5VIF8"/>
<dbReference type="InterPro" id="IPR013783">
    <property type="entry name" value="Ig-like_fold"/>
</dbReference>
<comment type="caution">
    <text evidence="6">The sequence shown here is derived from an EMBL/GenBank/DDBJ whole genome shotgun (WGS) entry which is preliminary data.</text>
</comment>
<proteinExistence type="predicted"/>
<keyword evidence="7" id="KW-1185">Reference proteome</keyword>
<keyword evidence="2" id="KW-0732">Signal</keyword>